<feature type="domain" description="DUF6598" evidence="1">
    <location>
        <begin position="148"/>
        <end position="379"/>
    </location>
</feature>
<evidence type="ECO:0000313" key="3">
    <source>
        <dbReference type="Proteomes" id="UP000324897"/>
    </source>
</evidence>
<dbReference type="PANTHER" id="PTHR33065:SF93">
    <property type="entry name" value="DUF6598 DOMAIN-CONTAINING PROTEIN"/>
    <property type="match status" value="1"/>
</dbReference>
<dbReference type="EMBL" id="RWGY01000029">
    <property type="protein sequence ID" value="TVU18351.1"/>
    <property type="molecule type" value="Genomic_DNA"/>
</dbReference>
<dbReference type="InterPro" id="IPR046533">
    <property type="entry name" value="DUF6598"/>
</dbReference>
<name>A0A5J9U5D1_9POAL</name>
<protein>
    <recommendedName>
        <fullName evidence="1">DUF6598 domain-containing protein</fullName>
    </recommendedName>
</protein>
<dbReference type="PANTHER" id="PTHR33065">
    <property type="entry name" value="OS07G0486400 PROTEIN"/>
    <property type="match status" value="1"/>
</dbReference>
<proteinExistence type="predicted"/>
<organism evidence="2 3">
    <name type="scientific">Eragrostis curvula</name>
    <name type="common">weeping love grass</name>
    <dbReference type="NCBI Taxonomy" id="38414"/>
    <lineage>
        <taxon>Eukaryota</taxon>
        <taxon>Viridiplantae</taxon>
        <taxon>Streptophyta</taxon>
        <taxon>Embryophyta</taxon>
        <taxon>Tracheophyta</taxon>
        <taxon>Spermatophyta</taxon>
        <taxon>Magnoliopsida</taxon>
        <taxon>Liliopsida</taxon>
        <taxon>Poales</taxon>
        <taxon>Poaceae</taxon>
        <taxon>PACMAD clade</taxon>
        <taxon>Chloridoideae</taxon>
        <taxon>Eragrostideae</taxon>
        <taxon>Eragrostidinae</taxon>
        <taxon>Eragrostis</taxon>
    </lineage>
</organism>
<dbReference type="OrthoDB" id="631772at2759"/>
<evidence type="ECO:0000313" key="2">
    <source>
        <dbReference type="EMBL" id="TVU18351.1"/>
    </source>
</evidence>
<dbReference type="Proteomes" id="UP000324897">
    <property type="component" value="Chromosome 7"/>
</dbReference>
<dbReference type="Pfam" id="PF20241">
    <property type="entry name" value="DUF6598"/>
    <property type="match status" value="1"/>
</dbReference>
<reference evidence="2 3" key="1">
    <citation type="journal article" date="2019" name="Sci. Rep.">
        <title>A high-quality genome of Eragrostis curvula grass provides insights into Poaceae evolution and supports new strategies to enhance forage quality.</title>
        <authorList>
            <person name="Carballo J."/>
            <person name="Santos B.A.C.M."/>
            <person name="Zappacosta D."/>
            <person name="Garbus I."/>
            <person name="Selva J.P."/>
            <person name="Gallo C.A."/>
            <person name="Diaz A."/>
            <person name="Albertini E."/>
            <person name="Caccamo M."/>
            <person name="Echenique V."/>
        </authorList>
    </citation>
    <scope>NUCLEOTIDE SEQUENCE [LARGE SCALE GENOMIC DNA]</scope>
    <source>
        <strain evidence="3">cv. Victoria</strain>
        <tissue evidence="2">Leaf</tissue>
    </source>
</reference>
<keyword evidence="3" id="KW-1185">Reference proteome</keyword>
<feature type="non-terminal residue" evidence="2">
    <location>
        <position position="1"/>
    </location>
</feature>
<sequence length="386" mass="43400">LLFRSYLCLSAPAMTAAERLAAIEAHLERCRAVRDEDFSGMTEPERAAEAERRRQEALEEARLTEIRAREQTSAEAAQKMMHRARWHRGRARILDFDPKQEGGVYYNRLYFVDHATFDLDEESPIGPMRYTNRVSKPGQQPFTPCAGLNIFSVRISTSDVGFPIQVYGTVIARDSIDKKCIYLFRRDRDDCQLINSEHDSLMLTGPKRGIVLIDDSYVETNLKIKGHGGQDRELSKGILAIRGIARRYLDACQVERESLATRLSTVDVMYSAVKDAVEATITIEVVQGDFYGEITAHTTSIQNRLSLYNSEVGGCMSVDANGAIQLMRAVISVYVKEKLVIVAKTRDSKDERTIDFTPKLNGDGEGDITVGATKMHVKVTWSIMDF</sequence>
<comment type="caution">
    <text evidence="2">The sequence shown here is derived from an EMBL/GenBank/DDBJ whole genome shotgun (WGS) entry which is preliminary data.</text>
</comment>
<dbReference type="AlphaFoldDB" id="A0A5J9U5D1"/>
<gene>
    <name evidence="2" type="ORF">EJB05_34441</name>
</gene>
<evidence type="ECO:0000259" key="1">
    <source>
        <dbReference type="Pfam" id="PF20241"/>
    </source>
</evidence>
<accession>A0A5J9U5D1</accession>